<reference evidence="2 3" key="1">
    <citation type="submission" date="2022-07" db="EMBL/GenBank/DDBJ databases">
        <title>Bombella genomes.</title>
        <authorList>
            <person name="Harer L."/>
            <person name="Styblova S."/>
            <person name="Ehrmann M."/>
        </authorList>
    </citation>
    <scope>NUCLEOTIDE SEQUENCE [LARGE SCALE GENOMIC DNA]</scope>
    <source>
        <strain evidence="2 3">TMW 2.2556</strain>
    </source>
</reference>
<gene>
    <name evidence="2" type="ORF">NQF89_00090</name>
</gene>
<keyword evidence="1" id="KW-1133">Transmembrane helix</keyword>
<accession>A0ABT3WI89</accession>
<keyword evidence="3" id="KW-1185">Reference proteome</keyword>
<comment type="caution">
    <text evidence="2">The sequence shown here is derived from an EMBL/GenBank/DDBJ whole genome shotgun (WGS) entry which is preliminary data.</text>
</comment>
<dbReference type="Proteomes" id="UP001165575">
    <property type="component" value="Unassembled WGS sequence"/>
</dbReference>
<keyword evidence="1" id="KW-0472">Membrane</keyword>
<dbReference type="RefSeq" id="WP_266137214.1">
    <property type="nucleotide sequence ID" value="NZ_JANIDX010000001.1"/>
</dbReference>
<proteinExistence type="predicted"/>
<evidence type="ECO:0000256" key="1">
    <source>
        <dbReference type="SAM" id="Phobius"/>
    </source>
</evidence>
<sequence>MDFSSILSALPNSVQGYAALLIIACAALSTIIRPPAAGSRWTVPYRLMNILAFNIGWAANHLPNNRAKSGNARDSLPH</sequence>
<protein>
    <submittedName>
        <fullName evidence="2">Uncharacterized protein</fullName>
    </submittedName>
</protein>
<evidence type="ECO:0000313" key="2">
    <source>
        <dbReference type="EMBL" id="MCX5618830.1"/>
    </source>
</evidence>
<keyword evidence="1" id="KW-0812">Transmembrane</keyword>
<organism evidence="2 3">
    <name type="scientific">Bombella pollinis</name>
    <dbReference type="NCBI Taxonomy" id="2967337"/>
    <lineage>
        <taxon>Bacteria</taxon>
        <taxon>Pseudomonadati</taxon>
        <taxon>Pseudomonadota</taxon>
        <taxon>Alphaproteobacteria</taxon>
        <taxon>Acetobacterales</taxon>
        <taxon>Acetobacteraceae</taxon>
        <taxon>Bombella</taxon>
    </lineage>
</organism>
<dbReference type="EMBL" id="JANIDX010000001">
    <property type="protein sequence ID" value="MCX5618830.1"/>
    <property type="molecule type" value="Genomic_DNA"/>
</dbReference>
<evidence type="ECO:0000313" key="3">
    <source>
        <dbReference type="Proteomes" id="UP001165575"/>
    </source>
</evidence>
<name>A0ABT3WI89_9PROT</name>
<feature type="transmembrane region" description="Helical" evidence="1">
    <location>
        <begin position="14"/>
        <end position="32"/>
    </location>
</feature>